<dbReference type="InterPro" id="IPR051115">
    <property type="entry name" value="LAPTM_transporter"/>
</dbReference>
<feature type="region of interest" description="Disordered" evidence="5">
    <location>
        <begin position="263"/>
        <end position="294"/>
    </location>
</feature>
<dbReference type="AlphaFoldDB" id="A0AAR5QAE2"/>
<evidence type="ECO:0008006" key="9">
    <source>
        <dbReference type="Google" id="ProtNLM"/>
    </source>
</evidence>
<keyword evidence="3 6" id="KW-1133">Transmembrane helix</keyword>
<sequence length="402" mass="45846">MNFALFKVFSMRIKLGTTSNKEWRCCFCLHVRTATMAFGIYHLLLHVLALSVLAFVMRKNHTVNSAIAPTPTQRYNNYFDTDFLPTPLSKVKDDDNPYYLPSAQDQKFTEDFTDVDIETVMTFCTLCVTLLMVYGVMKGVRKHILPFFFFQLLDFAFTALTMGGYFCYFRSTHRVLAEQWQHLPFRQELLSLSPQNLYLLVLTSLLLTIMWKAYWIGVVWRCCKYLTVKDQLSMNTVHYIMPAEGSDRTDPDYTAMFRDAESAALGPLKQTPPPSYQDVMDEQPPPYPAATSTTTIVQELPVRRFLFTYAAQEPPQPENVSEPESAAPQPETPVESPVASTSAPTTVTSPNKPQQKTDEETHLRAEDIDDTEYEYVEILAQPEMKTEQPAPNNVNAIIKVSD</sequence>
<dbReference type="Proteomes" id="UP000019118">
    <property type="component" value="Unassembled WGS sequence"/>
</dbReference>
<evidence type="ECO:0000313" key="8">
    <source>
        <dbReference type="Proteomes" id="UP000019118"/>
    </source>
</evidence>
<feature type="transmembrane region" description="Helical" evidence="6">
    <location>
        <begin position="144"/>
        <end position="166"/>
    </location>
</feature>
<evidence type="ECO:0000256" key="1">
    <source>
        <dbReference type="ARBA" id="ARBA00004127"/>
    </source>
</evidence>
<accession>A0AAR5QAE2</accession>
<feature type="transmembrane region" description="Helical" evidence="6">
    <location>
        <begin position="38"/>
        <end position="57"/>
    </location>
</feature>
<feature type="compositionally biased region" description="Basic and acidic residues" evidence="5">
    <location>
        <begin position="355"/>
        <end position="366"/>
    </location>
</feature>
<keyword evidence="2 6" id="KW-0812">Transmembrane</keyword>
<feature type="transmembrane region" description="Helical" evidence="6">
    <location>
        <begin position="120"/>
        <end position="137"/>
    </location>
</feature>
<dbReference type="GO" id="GO:0012505">
    <property type="term" value="C:endomembrane system"/>
    <property type="evidence" value="ECO:0007669"/>
    <property type="project" value="UniProtKB-SubCell"/>
</dbReference>
<feature type="compositionally biased region" description="Low complexity" evidence="5">
    <location>
        <begin position="336"/>
        <end position="350"/>
    </location>
</feature>
<evidence type="ECO:0000256" key="4">
    <source>
        <dbReference type="ARBA" id="ARBA00023136"/>
    </source>
</evidence>
<comment type="subcellular location">
    <subcellularLocation>
        <location evidence="1">Endomembrane system</location>
        <topology evidence="1">Multi-pass membrane protein</topology>
    </subcellularLocation>
</comment>
<evidence type="ECO:0000313" key="7">
    <source>
        <dbReference type="EnsemblMetazoa" id="XP_019770192.1"/>
    </source>
</evidence>
<dbReference type="GO" id="GO:0005765">
    <property type="term" value="C:lysosomal membrane"/>
    <property type="evidence" value="ECO:0007669"/>
    <property type="project" value="TreeGrafter"/>
</dbReference>
<reference evidence="8" key="1">
    <citation type="journal article" date="2013" name="Genome Biol.">
        <title>Draft genome of the mountain pine beetle, Dendroctonus ponderosae Hopkins, a major forest pest.</title>
        <authorList>
            <person name="Keeling C.I."/>
            <person name="Yuen M.M."/>
            <person name="Liao N.Y."/>
            <person name="Docking T.R."/>
            <person name="Chan S.K."/>
            <person name="Taylor G.A."/>
            <person name="Palmquist D.L."/>
            <person name="Jackman S.D."/>
            <person name="Nguyen A."/>
            <person name="Li M."/>
            <person name="Henderson H."/>
            <person name="Janes J.K."/>
            <person name="Zhao Y."/>
            <person name="Pandoh P."/>
            <person name="Moore R."/>
            <person name="Sperling F.A."/>
            <person name="Huber D.P."/>
            <person name="Birol I."/>
            <person name="Jones S.J."/>
            <person name="Bohlmann J."/>
        </authorList>
    </citation>
    <scope>NUCLEOTIDE SEQUENCE</scope>
</reference>
<dbReference type="PANTHER" id="PTHR12479:SF10">
    <property type="entry name" value="LYSOSOMAL-ASSOCIATED TRANSMEMBRANE PROTEIN"/>
    <property type="match status" value="1"/>
</dbReference>
<keyword evidence="8" id="KW-1185">Reference proteome</keyword>
<keyword evidence="4 6" id="KW-0472">Membrane</keyword>
<reference evidence="7" key="2">
    <citation type="submission" date="2024-08" db="UniProtKB">
        <authorList>
            <consortium name="EnsemblMetazoa"/>
        </authorList>
    </citation>
    <scope>IDENTIFICATION</scope>
</reference>
<protein>
    <recommendedName>
        <fullName evidence="9">Lysosomal-associated transmembrane protein 4A</fullName>
    </recommendedName>
</protein>
<dbReference type="KEGG" id="dpa:109544455"/>
<evidence type="ECO:0000256" key="5">
    <source>
        <dbReference type="SAM" id="MobiDB-lite"/>
    </source>
</evidence>
<name>A0AAR5QAE2_DENPD</name>
<dbReference type="EnsemblMetazoa" id="XM_019914633.1">
    <property type="protein sequence ID" value="XP_019770192.1"/>
    <property type="gene ID" value="LOC109544455"/>
</dbReference>
<evidence type="ECO:0000256" key="2">
    <source>
        <dbReference type="ARBA" id="ARBA00022692"/>
    </source>
</evidence>
<evidence type="ECO:0000256" key="6">
    <source>
        <dbReference type="SAM" id="Phobius"/>
    </source>
</evidence>
<proteinExistence type="predicted"/>
<feature type="transmembrane region" description="Helical" evidence="6">
    <location>
        <begin position="197"/>
        <end position="220"/>
    </location>
</feature>
<dbReference type="PANTHER" id="PTHR12479">
    <property type="entry name" value="LYSOSOMAL-ASSOCIATED TRANSMEMBRANE PROTEIN"/>
    <property type="match status" value="1"/>
</dbReference>
<evidence type="ECO:0000256" key="3">
    <source>
        <dbReference type="ARBA" id="ARBA00022989"/>
    </source>
</evidence>
<gene>
    <name evidence="7" type="primary">109544455</name>
</gene>
<feature type="region of interest" description="Disordered" evidence="5">
    <location>
        <begin position="314"/>
        <end position="402"/>
    </location>
</feature>
<organism evidence="7 8">
    <name type="scientific">Dendroctonus ponderosae</name>
    <name type="common">Mountain pine beetle</name>
    <dbReference type="NCBI Taxonomy" id="77166"/>
    <lineage>
        <taxon>Eukaryota</taxon>
        <taxon>Metazoa</taxon>
        <taxon>Ecdysozoa</taxon>
        <taxon>Arthropoda</taxon>
        <taxon>Hexapoda</taxon>
        <taxon>Insecta</taxon>
        <taxon>Pterygota</taxon>
        <taxon>Neoptera</taxon>
        <taxon>Endopterygota</taxon>
        <taxon>Coleoptera</taxon>
        <taxon>Polyphaga</taxon>
        <taxon>Cucujiformia</taxon>
        <taxon>Curculionidae</taxon>
        <taxon>Scolytinae</taxon>
        <taxon>Dendroctonus</taxon>
    </lineage>
</organism>